<dbReference type="EMBL" id="CP003600">
    <property type="protein sequence ID" value="AFY96723.1"/>
    <property type="molecule type" value="Genomic_DNA"/>
</dbReference>
<dbReference type="AlphaFoldDB" id="K9UPV9"/>
<protein>
    <submittedName>
        <fullName evidence="1">Uncharacterized protein</fullName>
    </submittedName>
</protein>
<evidence type="ECO:0000313" key="1">
    <source>
        <dbReference type="EMBL" id="AFY96723.1"/>
    </source>
</evidence>
<dbReference type="STRING" id="1173020.Cha6605_5875"/>
<proteinExistence type="predicted"/>
<dbReference type="KEGG" id="cmp:Cha6605_5875"/>
<dbReference type="HOGENOM" id="CLU_193569_1_1_3"/>
<gene>
    <name evidence="1" type="ORF">Cha6605_5875</name>
</gene>
<dbReference type="Proteomes" id="UP000010366">
    <property type="component" value="Chromosome"/>
</dbReference>
<name>K9UPV9_CHAP6</name>
<dbReference type="Pfam" id="PF21826">
    <property type="entry name" value="DUF6887"/>
    <property type="match status" value="1"/>
</dbReference>
<evidence type="ECO:0000313" key="2">
    <source>
        <dbReference type="Proteomes" id="UP000010366"/>
    </source>
</evidence>
<reference evidence="1 2" key="1">
    <citation type="submission" date="2012-05" db="EMBL/GenBank/DDBJ databases">
        <title>Finished chromosome of genome of Chamaesiphon sp. PCC 6605.</title>
        <authorList>
            <consortium name="US DOE Joint Genome Institute"/>
            <person name="Gugger M."/>
            <person name="Coursin T."/>
            <person name="Rippka R."/>
            <person name="Tandeau De Marsac N."/>
            <person name="Huntemann M."/>
            <person name="Wei C.-L."/>
            <person name="Han J."/>
            <person name="Detter J.C."/>
            <person name="Han C."/>
            <person name="Tapia R."/>
            <person name="Chen A."/>
            <person name="Kyrpides N."/>
            <person name="Mavromatis K."/>
            <person name="Markowitz V."/>
            <person name="Szeto E."/>
            <person name="Ivanova N."/>
            <person name="Pagani I."/>
            <person name="Pati A."/>
            <person name="Goodwin L."/>
            <person name="Nordberg H.P."/>
            <person name="Cantor M.N."/>
            <person name="Hua S.X."/>
            <person name="Woyke T."/>
            <person name="Kerfeld C.A."/>
        </authorList>
    </citation>
    <scope>NUCLEOTIDE SEQUENCE [LARGE SCALE GENOMIC DNA]</scope>
    <source>
        <strain evidence="2">ATCC 27169 / PCC 6605</strain>
    </source>
</reference>
<keyword evidence="2" id="KW-1185">Reference proteome</keyword>
<accession>K9UPV9</accession>
<dbReference type="OrthoDB" id="426753at2"/>
<dbReference type="InterPro" id="IPR054053">
    <property type="entry name" value="DUF6887"/>
</dbReference>
<dbReference type="RefSeq" id="WP_015162798.1">
    <property type="nucleotide sequence ID" value="NC_019697.1"/>
</dbReference>
<sequence length="63" mass="7275">MKPDFTVMTKAELRSYVLTHREDTEAFQALADRIYANPNPQWYQPEETEKIVDLLSSNGSTNI</sequence>
<dbReference type="eggNOG" id="ENOG5033GJ3">
    <property type="taxonomic scope" value="Bacteria"/>
</dbReference>
<organism evidence="1 2">
    <name type="scientific">Chamaesiphon minutus (strain ATCC 27169 / PCC 6605)</name>
    <dbReference type="NCBI Taxonomy" id="1173020"/>
    <lineage>
        <taxon>Bacteria</taxon>
        <taxon>Bacillati</taxon>
        <taxon>Cyanobacteriota</taxon>
        <taxon>Cyanophyceae</taxon>
        <taxon>Gomontiellales</taxon>
        <taxon>Chamaesiphonaceae</taxon>
        <taxon>Chamaesiphon</taxon>
    </lineage>
</organism>